<dbReference type="Proteomes" id="UP001595916">
    <property type="component" value="Unassembled WGS sequence"/>
</dbReference>
<dbReference type="GO" id="GO:0016787">
    <property type="term" value="F:hydrolase activity"/>
    <property type="evidence" value="ECO:0007669"/>
    <property type="project" value="UniProtKB-KW"/>
</dbReference>
<evidence type="ECO:0000256" key="1">
    <source>
        <dbReference type="ARBA" id="ARBA00001709"/>
    </source>
</evidence>
<dbReference type="PANTHER" id="PTHR43176:SF3">
    <property type="entry name" value="3-HYDROXYISOBUTYRYL-COA HYDROLASE, MITOCHONDRIAL"/>
    <property type="match status" value="1"/>
</dbReference>
<keyword evidence="6" id="KW-1185">Reference proteome</keyword>
<keyword evidence="3 5" id="KW-0378">Hydrolase</keyword>
<sequence>MENHVLFEKKGSVALITLNRPKKLNALNREMIDEILSLLRRCEEDRQVKLIFLEGSGDRAFSAGGDVMAVYDMCLNGKVEEAVDAFRAEYEMDYYLSDYSKPVISYMDGITMGGGVGISIGTDFRIVTENTRWAMPEMKIGLFPDVGVSYYTSKMEDGFGMYLSLTSKTVGADDCVFLGVADYKVDSSDYPALKEEILDFSWEKLNRNEVTATVDDIIRDYSREAEKGYLEENRDDIRTYFDKEDLNEIIASLQADTDKPFAQKALESIGKNSPTSMAVTLEQLNRAKHMYLKECFEQDLVMVKSFLRNKDFFEGVKNKLIDKTDRVEWTPKDLSLLKKSVVESYFEE</sequence>
<dbReference type="EC" id="3.1.2.4" evidence="2"/>
<accession>A0ABV9QL91</accession>
<dbReference type="Gene3D" id="3.90.226.10">
    <property type="entry name" value="2-enoyl-CoA Hydratase, Chain A, domain 1"/>
    <property type="match status" value="1"/>
</dbReference>
<evidence type="ECO:0000256" key="2">
    <source>
        <dbReference type="ARBA" id="ARBA00011915"/>
    </source>
</evidence>
<comment type="catalytic activity">
    <reaction evidence="1">
        <text>3-hydroxy-2-methylpropanoyl-CoA + H2O = 3-hydroxy-2-methylpropanoate + CoA + H(+)</text>
        <dbReference type="Rhea" id="RHEA:20888"/>
        <dbReference type="ChEBI" id="CHEBI:11805"/>
        <dbReference type="ChEBI" id="CHEBI:15377"/>
        <dbReference type="ChEBI" id="CHEBI:15378"/>
        <dbReference type="ChEBI" id="CHEBI:57287"/>
        <dbReference type="ChEBI" id="CHEBI:57340"/>
        <dbReference type="EC" id="3.1.2.4"/>
    </reaction>
</comment>
<comment type="caution">
    <text evidence="5">The sequence shown here is derived from an EMBL/GenBank/DDBJ whole genome shotgun (WGS) entry which is preliminary data.</text>
</comment>
<dbReference type="InterPro" id="IPR045004">
    <property type="entry name" value="ECH_dom"/>
</dbReference>
<dbReference type="RefSeq" id="WP_379788198.1">
    <property type="nucleotide sequence ID" value="NZ_JBHSHL010000022.1"/>
</dbReference>
<gene>
    <name evidence="5" type="ORF">ACFO4R_06260</name>
</gene>
<dbReference type="SUPFAM" id="SSF52096">
    <property type="entry name" value="ClpP/crotonase"/>
    <property type="match status" value="1"/>
</dbReference>
<name>A0ABV9QL91_9FIRM</name>
<evidence type="ECO:0000259" key="4">
    <source>
        <dbReference type="Pfam" id="PF16113"/>
    </source>
</evidence>
<evidence type="ECO:0000256" key="3">
    <source>
        <dbReference type="ARBA" id="ARBA00022801"/>
    </source>
</evidence>
<reference evidence="6" key="1">
    <citation type="journal article" date="2019" name="Int. J. Syst. Evol. Microbiol.">
        <title>The Global Catalogue of Microorganisms (GCM) 10K type strain sequencing project: providing services to taxonomists for standard genome sequencing and annotation.</title>
        <authorList>
            <consortium name="The Broad Institute Genomics Platform"/>
            <consortium name="The Broad Institute Genome Sequencing Center for Infectious Disease"/>
            <person name="Wu L."/>
            <person name="Ma J."/>
        </authorList>
    </citation>
    <scope>NUCLEOTIDE SEQUENCE [LARGE SCALE GENOMIC DNA]</scope>
    <source>
        <strain evidence="6">CCUG 46385</strain>
    </source>
</reference>
<dbReference type="CDD" id="cd06558">
    <property type="entry name" value="crotonase-like"/>
    <property type="match status" value="1"/>
</dbReference>
<feature type="domain" description="Enoyl-CoA hydratase/isomerase" evidence="4">
    <location>
        <begin position="14"/>
        <end position="346"/>
    </location>
</feature>
<dbReference type="InterPro" id="IPR029045">
    <property type="entry name" value="ClpP/crotonase-like_dom_sf"/>
</dbReference>
<organism evidence="5 6">
    <name type="scientific">Filifactor villosus</name>
    <dbReference type="NCBI Taxonomy" id="29374"/>
    <lineage>
        <taxon>Bacteria</taxon>
        <taxon>Bacillati</taxon>
        <taxon>Bacillota</taxon>
        <taxon>Clostridia</taxon>
        <taxon>Peptostreptococcales</taxon>
        <taxon>Filifactoraceae</taxon>
        <taxon>Filifactor</taxon>
    </lineage>
</organism>
<evidence type="ECO:0000313" key="5">
    <source>
        <dbReference type="EMBL" id="MFC4804684.1"/>
    </source>
</evidence>
<evidence type="ECO:0000313" key="6">
    <source>
        <dbReference type="Proteomes" id="UP001595916"/>
    </source>
</evidence>
<dbReference type="PANTHER" id="PTHR43176">
    <property type="entry name" value="3-HYDROXYISOBUTYRYL-COA HYDROLASE-RELATED"/>
    <property type="match status" value="1"/>
</dbReference>
<dbReference type="EMBL" id="JBHSHL010000022">
    <property type="protein sequence ID" value="MFC4804684.1"/>
    <property type="molecule type" value="Genomic_DNA"/>
</dbReference>
<dbReference type="NCBIfam" id="NF004127">
    <property type="entry name" value="PRK05617.1"/>
    <property type="match status" value="1"/>
</dbReference>
<proteinExistence type="predicted"/>
<dbReference type="InterPro" id="IPR032259">
    <property type="entry name" value="HIBYL-CoA-H"/>
</dbReference>
<dbReference type="Pfam" id="PF16113">
    <property type="entry name" value="ECH_2"/>
    <property type="match status" value="1"/>
</dbReference>
<protein>
    <recommendedName>
        <fullName evidence="2">3-hydroxyisobutyryl-CoA hydrolase</fullName>
        <ecNumber evidence="2">3.1.2.4</ecNumber>
    </recommendedName>
</protein>
<dbReference type="InterPro" id="IPR018376">
    <property type="entry name" value="Enoyl-CoA_hyd/isom_CS"/>
</dbReference>
<dbReference type="PROSITE" id="PS00166">
    <property type="entry name" value="ENOYL_COA_HYDRATASE"/>
    <property type="match status" value="1"/>
</dbReference>